<feature type="region of interest" description="Disordered" evidence="1">
    <location>
        <begin position="91"/>
        <end position="123"/>
    </location>
</feature>
<proteinExistence type="predicted"/>
<evidence type="ECO:0000313" key="2">
    <source>
        <dbReference type="EMBL" id="NWJ56480.1"/>
    </source>
</evidence>
<comment type="caution">
    <text evidence="2">The sequence shown here is derived from an EMBL/GenBank/DDBJ whole genome shotgun (WGS) entry which is preliminary data.</text>
</comment>
<gene>
    <name evidence="2" type="ORF">HX858_01730</name>
</gene>
<name>A0A7K4MSL3_9ARCH</name>
<sequence length="228" mass="25288">MLVAVIVFPNEIYQLFPETSSNVKNDFEKIKDDTIQKTGTTIEQGGKLVDNQVKDFTESSTESIFESISKSINDFSESTLQTIGFAGILGDDQTNNESMDQSSSSTTGTYSATESPFSTKASGEQTIQTFETLSLKFTQQSNDNIMLRYEDTSGKTISVTVTLRTTEKELFTGIFYSSMFETFVQDVTQTSYFIDMVIEHEEYGTISSSVFNPVDSPDTIINGVFSKS</sequence>
<feature type="compositionally biased region" description="Low complexity" evidence="1">
    <location>
        <begin position="102"/>
        <end position="115"/>
    </location>
</feature>
<accession>A0A7K4MSL3</accession>
<feature type="compositionally biased region" description="Polar residues" evidence="1">
    <location>
        <begin position="92"/>
        <end position="101"/>
    </location>
</feature>
<reference evidence="2 3" key="1">
    <citation type="journal article" date="2019" name="Environ. Microbiol.">
        <title>Genomics insights into ecotype formation of ammonia-oxidizing archaea in the deep ocean.</title>
        <authorList>
            <person name="Wang Y."/>
            <person name="Huang J.M."/>
            <person name="Cui G.J."/>
            <person name="Nunoura T."/>
            <person name="Takaki Y."/>
            <person name="Li W.L."/>
            <person name="Li J."/>
            <person name="Gao Z.M."/>
            <person name="Takai K."/>
            <person name="Zhang A.Q."/>
            <person name="Stepanauskas R."/>
        </authorList>
    </citation>
    <scope>NUCLEOTIDE SEQUENCE [LARGE SCALE GENOMIC DNA]</scope>
    <source>
        <strain evidence="2 3">L15a</strain>
    </source>
</reference>
<evidence type="ECO:0000313" key="3">
    <source>
        <dbReference type="Proteomes" id="UP000575480"/>
    </source>
</evidence>
<dbReference type="EMBL" id="JACATH010000001">
    <property type="protein sequence ID" value="NWJ56480.1"/>
    <property type="molecule type" value="Genomic_DNA"/>
</dbReference>
<dbReference type="AlphaFoldDB" id="A0A7K4MSL3"/>
<protein>
    <submittedName>
        <fullName evidence="2">Uncharacterized protein</fullName>
    </submittedName>
</protein>
<evidence type="ECO:0000256" key="1">
    <source>
        <dbReference type="SAM" id="MobiDB-lite"/>
    </source>
</evidence>
<dbReference type="Proteomes" id="UP000575480">
    <property type="component" value="Unassembled WGS sequence"/>
</dbReference>
<organism evidence="2 3">
    <name type="scientific">Marine Group I thaumarchaeote</name>
    <dbReference type="NCBI Taxonomy" id="2511932"/>
    <lineage>
        <taxon>Archaea</taxon>
        <taxon>Nitrososphaerota</taxon>
        <taxon>Marine Group I</taxon>
    </lineage>
</organism>